<accession>A0ABT5MKX3</accession>
<organism evidence="5 6">
    <name type="scientific">Curvibacter microcysteis</name>
    <dbReference type="NCBI Taxonomy" id="3026419"/>
    <lineage>
        <taxon>Bacteria</taxon>
        <taxon>Pseudomonadati</taxon>
        <taxon>Pseudomonadota</taxon>
        <taxon>Betaproteobacteria</taxon>
        <taxon>Burkholderiales</taxon>
        <taxon>Comamonadaceae</taxon>
        <taxon>Curvibacter</taxon>
    </lineage>
</organism>
<protein>
    <recommendedName>
        <fullName evidence="2">Pyridoxal phosphate homeostasis protein</fullName>
        <shortName evidence="2">PLP homeostasis protein</shortName>
    </recommendedName>
</protein>
<comment type="similarity">
    <text evidence="2 3">Belongs to the pyridoxal phosphate-binding protein YggS/PROSC family.</text>
</comment>
<dbReference type="NCBIfam" id="TIGR00044">
    <property type="entry name" value="YggS family pyridoxal phosphate-dependent enzyme"/>
    <property type="match status" value="1"/>
</dbReference>
<dbReference type="PANTHER" id="PTHR10146:SF14">
    <property type="entry name" value="PYRIDOXAL PHOSPHATE HOMEOSTASIS PROTEIN"/>
    <property type="match status" value="1"/>
</dbReference>
<dbReference type="SUPFAM" id="SSF51419">
    <property type="entry name" value="PLP-binding barrel"/>
    <property type="match status" value="1"/>
</dbReference>
<evidence type="ECO:0000259" key="4">
    <source>
        <dbReference type="Pfam" id="PF01168"/>
    </source>
</evidence>
<comment type="function">
    <text evidence="2">Pyridoxal 5'-phosphate (PLP)-binding protein, which is involved in PLP homeostasis.</text>
</comment>
<dbReference type="InterPro" id="IPR001608">
    <property type="entry name" value="Ala_racemase_N"/>
</dbReference>
<feature type="domain" description="Alanine racemase N-terminal" evidence="4">
    <location>
        <begin position="28"/>
        <end position="240"/>
    </location>
</feature>
<dbReference type="InterPro" id="IPR011078">
    <property type="entry name" value="PyrdxlP_homeostasis"/>
</dbReference>
<dbReference type="InterPro" id="IPR029066">
    <property type="entry name" value="PLP-binding_barrel"/>
</dbReference>
<dbReference type="Gene3D" id="3.20.20.10">
    <property type="entry name" value="Alanine racemase"/>
    <property type="match status" value="1"/>
</dbReference>
<evidence type="ECO:0000256" key="1">
    <source>
        <dbReference type="ARBA" id="ARBA00022898"/>
    </source>
</evidence>
<evidence type="ECO:0000313" key="5">
    <source>
        <dbReference type="EMBL" id="MDD0817030.1"/>
    </source>
</evidence>
<gene>
    <name evidence="5" type="ORF">PSQ39_20525</name>
</gene>
<dbReference type="RefSeq" id="WP_273929368.1">
    <property type="nucleotide sequence ID" value="NZ_JAQSIO010000013.1"/>
</dbReference>
<dbReference type="Proteomes" id="UP001528672">
    <property type="component" value="Unassembled WGS sequence"/>
</dbReference>
<dbReference type="PANTHER" id="PTHR10146">
    <property type="entry name" value="PROLINE SYNTHETASE CO-TRANSCRIBED BACTERIAL HOMOLOG PROTEIN"/>
    <property type="match status" value="1"/>
</dbReference>
<evidence type="ECO:0000256" key="3">
    <source>
        <dbReference type="RuleBase" id="RU004514"/>
    </source>
</evidence>
<name>A0ABT5MKX3_9BURK</name>
<evidence type="ECO:0000313" key="6">
    <source>
        <dbReference type="Proteomes" id="UP001528672"/>
    </source>
</evidence>
<dbReference type="HAMAP" id="MF_02087">
    <property type="entry name" value="PLP_homeostasis"/>
    <property type="match status" value="1"/>
</dbReference>
<keyword evidence="1 2" id="KW-0663">Pyridoxal phosphate</keyword>
<dbReference type="CDD" id="cd06824">
    <property type="entry name" value="PLPDE_III_Yggs_like"/>
    <property type="match status" value="1"/>
</dbReference>
<sequence>MTMIVNKLHLVRDRIHQACQDAGRDPASVQLLAVSKTFGPEAVREAAAAGQTAFGENYLQEGVDKMAALDAPPHPLLPRPAWHCIGPVQSNKTKLVATHFDWLHTLDRLKIAQRLNEQRGDDQAPLQVCLQVNIDGGANKSGLAPQEVLPLARAVLGLPRLRLRGLMTIPEPQPDFESQKQVHLQARALFDFVRQTLLEEGLPGSADFDTLSMGMTGDLEAAIHAGSTMVRVGSAIFGGRSYPAAT</sequence>
<proteinExistence type="inferred from homology"/>
<dbReference type="Pfam" id="PF01168">
    <property type="entry name" value="Ala_racemase_N"/>
    <property type="match status" value="1"/>
</dbReference>
<dbReference type="PIRSF" id="PIRSF004848">
    <property type="entry name" value="YBL036c_PLPDEIII"/>
    <property type="match status" value="1"/>
</dbReference>
<reference evidence="5 6" key="1">
    <citation type="submission" date="2023-02" db="EMBL/GenBank/DDBJ databases">
        <title>Bacterial whole genome sequence for Curvibacter sp. HBC28.</title>
        <authorList>
            <person name="Le V."/>
            <person name="Ko S.-R."/>
            <person name="Ahn C.-Y."/>
            <person name="Oh H.-M."/>
        </authorList>
    </citation>
    <scope>NUCLEOTIDE SEQUENCE [LARGE SCALE GENOMIC DNA]</scope>
    <source>
        <strain evidence="5 6">HBC28</strain>
    </source>
</reference>
<dbReference type="EMBL" id="JAQSIO010000013">
    <property type="protein sequence ID" value="MDD0817030.1"/>
    <property type="molecule type" value="Genomic_DNA"/>
</dbReference>
<feature type="modified residue" description="N6-(pyridoxal phosphate)lysine" evidence="2">
    <location>
        <position position="36"/>
    </location>
</feature>
<comment type="caution">
    <text evidence="5">The sequence shown here is derived from an EMBL/GenBank/DDBJ whole genome shotgun (WGS) entry which is preliminary data.</text>
</comment>
<evidence type="ECO:0000256" key="2">
    <source>
        <dbReference type="HAMAP-Rule" id="MF_02087"/>
    </source>
</evidence>
<keyword evidence="6" id="KW-1185">Reference proteome</keyword>